<dbReference type="AlphaFoldDB" id="A0A0M3QFE6"/>
<evidence type="ECO:0000313" key="10">
    <source>
        <dbReference type="EMBL" id="ALC16089.1"/>
    </source>
</evidence>
<feature type="transmembrane region" description="Helical" evidence="9">
    <location>
        <begin position="154"/>
        <end position="177"/>
    </location>
</feature>
<evidence type="ECO:0000256" key="3">
    <source>
        <dbReference type="ARBA" id="ARBA00022475"/>
    </source>
</evidence>
<comment type="subcellular location">
    <subcellularLocation>
        <location evidence="1">Cell membrane</location>
        <topology evidence="1">Multi-pass membrane protein</topology>
    </subcellularLocation>
</comment>
<evidence type="ECO:0000256" key="2">
    <source>
        <dbReference type="ARBA" id="ARBA00022448"/>
    </source>
</evidence>
<protein>
    <submittedName>
        <fullName evidence="10">Phosphotransferase system sorbose-specific IIC component</fullName>
    </submittedName>
</protein>
<dbReference type="RefSeq" id="WP_053550235.1">
    <property type="nucleotide sequence ID" value="NZ_CP010802.1"/>
</dbReference>
<dbReference type="GO" id="GO:0016740">
    <property type="term" value="F:transferase activity"/>
    <property type="evidence" value="ECO:0007669"/>
    <property type="project" value="UniProtKB-KW"/>
</dbReference>
<name>A0A0M3QFE6_9BACT</name>
<keyword evidence="10" id="KW-0808">Transferase</keyword>
<dbReference type="GO" id="GO:0009401">
    <property type="term" value="P:phosphoenolpyruvate-dependent sugar phosphotransferase system"/>
    <property type="evidence" value="ECO:0007669"/>
    <property type="project" value="UniProtKB-KW"/>
</dbReference>
<proteinExistence type="predicted"/>
<feature type="transmembrane region" description="Helical" evidence="9">
    <location>
        <begin position="6"/>
        <end position="28"/>
    </location>
</feature>
<dbReference type="PATRIC" id="fig|1603606.3.peg.1428"/>
<organism evidence="10 11">
    <name type="scientific">Desulfuromonas soudanensis</name>
    <dbReference type="NCBI Taxonomy" id="1603606"/>
    <lineage>
        <taxon>Bacteria</taxon>
        <taxon>Pseudomonadati</taxon>
        <taxon>Thermodesulfobacteriota</taxon>
        <taxon>Desulfuromonadia</taxon>
        <taxon>Desulfuromonadales</taxon>
        <taxon>Desulfuromonadaceae</taxon>
        <taxon>Desulfuromonas</taxon>
    </lineage>
</organism>
<evidence type="ECO:0000256" key="5">
    <source>
        <dbReference type="ARBA" id="ARBA00022683"/>
    </source>
</evidence>
<dbReference type="OrthoDB" id="5516394at2"/>
<sequence length="230" mass="24082">MSWTDYLIGALIAVVAGLDRTAVFQFMVSRPIVAAPLTGWLLGDAAAGLQVGALVELLWLGRLPVGAAIPPDDTQVAVGATVLTIFFAGLTPFSALPAPLICTLVAMPLGKAGQFFDRAARHWNGRLLHRAQQALAAGNLGEVERSHLRGIGHFALAAFVTYLVIVGGGFLLLPLLAPYFGSPVAEASTWLKLAFPLVGTAVILGTINVSRSLTLFGASFGSALLLLWLV</sequence>
<keyword evidence="7 9" id="KW-1133">Transmembrane helix</keyword>
<keyword evidence="2" id="KW-0813">Transport</keyword>
<dbReference type="KEGG" id="des:DSOUD_1308"/>
<feature type="transmembrane region" description="Helical" evidence="9">
    <location>
        <begin position="213"/>
        <end position="229"/>
    </location>
</feature>
<evidence type="ECO:0000256" key="9">
    <source>
        <dbReference type="SAM" id="Phobius"/>
    </source>
</evidence>
<feature type="transmembrane region" description="Helical" evidence="9">
    <location>
        <begin position="189"/>
        <end position="206"/>
    </location>
</feature>
<keyword evidence="6 9" id="KW-0812">Transmembrane</keyword>
<keyword evidence="3" id="KW-1003">Cell membrane</keyword>
<dbReference type="STRING" id="1603606.DSOUD_1308"/>
<evidence type="ECO:0000256" key="6">
    <source>
        <dbReference type="ARBA" id="ARBA00022692"/>
    </source>
</evidence>
<keyword evidence="4" id="KW-0762">Sugar transport</keyword>
<dbReference type="InterPro" id="IPR004700">
    <property type="entry name" value="PTS_IIC_man"/>
</dbReference>
<evidence type="ECO:0000256" key="7">
    <source>
        <dbReference type="ARBA" id="ARBA00022989"/>
    </source>
</evidence>
<evidence type="ECO:0000256" key="8">
    <source>
        <dbReference type="ARBA" id="ARBA00023136"/>
    </source>
</evidence>
<keyword evidence="11" id="KW-1185">Reference proteome</keyword>
<reference evidence="10 11" key="1">
    <citation type="submission" date="2015-07" db="EMBL/GenBank/DDBJ databases">
        <title>Isolation and Genomic Characterization of a Novel Halophilic Metal-Reducing Deltaproteobacterium from the Deep Subsurface.</title>
        <authorList>
            <person name="Badalamenti J.P."/>
            <person name="Summers Z.M."/>
            <person name="Gralnick J.A."/>
            <person name="Bond D.R."/>
        </authorList>
    </citation>
    <scope>NUCLEOTIDE SEQUENCE [LARGE SCALE GENOMIC DNA]</scope>
    <source>
        <strain evidence="10 11">WTL</strain>
    </source>
</reference>
<evidence type="ECO:0000313" key="11">
    <source>
        <dbReference type="Proteomes" id="UP000057158"/>
    </source>
</evidence>
<keyword evidence="8 9" id="KW-0472">Membrane</keyword>
<gene>
    <name evidence="10" type="ORF">DSOUD_1308</name>
</gene>
<accession>A0A0M3QFE6</accession>
<dbReference type="Pfam" id="PF03609">
    <property type="entry name" value="EII-Sor"/>
    <property type="match status" value="1"/>
</dbReference>
<keyword evidence="5" id="KW-0598">Phosphotransferase system</keyword>
<evidence type="ECO:0000256" key="1">
    <source>
        <dbReference type="ARBA" id="ARBA00004651"/>
    </source>
</evidence>
<dbReference type="Proteomes" id="UP000057158">
    <property type="component" value="Chromosome"/>
</dbReference>
<dbReference type="GO" id="GO:0005886">
    <property type="term" value="C:plasma membrane"/>
    <property type="evidence" value="ECO:0007669"/>
    <property type="project" value="UniProtKB-SubCell"/>
</dbReference>
<evidence type="ECO:0000256" key="4">
    <source>
        <dbReference type="ARBA" id="ARBA00022597"/>
    </source>
</evidence>
<dbReference type="EMBL" id="CP010802">
    <property type="protein sequence ID" value="ALC16089.1"/>
    <property type="molecule type" value="Genomic_DNA"/>
</dbReference>
<feature type="transmembrane region" description="Helical" evidence="9">
    <location>
        <begin position="80"/>
        <end position="106"/>
    </location>
</feature>